<evidence type="ECO:0000313" key="2">
    <source>
        <dbReference type="Proteomes" id="UP000292082"/>
    </source>
</evidence>
<name>A0A4Q9PUL8_9APHY</name>
<feature type="non-terminal residue" evidence="1">
    <location>
        <position position="1"/>
    </location>
</feature>
<dbReference type="AlphaFoldDB" id="A0A4Q9PUL8"/>
<keyword evidence="2" id="KW-1185">Reference proteome</keyword>
<dbReference type="EMBL" id="ML145127">
    <property type="protein sequence ID" value="TBU58247.1"/>
    <property type="molecule type" value="Genomic_DNA"/>
</dbReference>
<accession>A0A4Q9PUL8</accession>
<reference evidence="1 2" key="1">
    <citation type="submission" date="2019-01" db="EMBL/GenBank/DDBJ databases">
        <title>Draft genome sequences of three monokaryotic isolates of the white-rot basidiomycete fungus Dichomitus squalens.</title>
        <authorList>
            <consortium name="DOE Joint Genome Institute"/>
            <person name="Lopez S.C."/>
            <person name="Andreopoulos B."/>
            <person name="Pangilinan J."/>
            <person name="Lipzen A."/>
            <person name="Riley R."/>
            <person name="Ahrendt S."/>
            <person name="Ng V."/>
            <person name="Barry K."/>
            <person name="Daum C."/>
            <person name="Grigoriev I.V."/>
            <person name="Hilden K.S."/>
            <person name="Makela M.R."/>
            <person name="de Vries R.P."/>
        </authorList>
    </citation>
    <scope>NUCLEOTIDE SEQUENCE [LARGE SCALE GENOMIC DNA]</scope>
    <source>
        <strain evidence="1 2">CBS 464.89</strain>
    </source>
</reference>
<gene>
    <name evidence="1" type="ORF">BD310DRAFT_819963</name>
</gene>
<protein>
    <submittedName>
        <fullName evidence="1">Uncharacterized protein</fullName>
    </submittedName>
</protein>
<sequence length="78" mass="8990">PLAYVEWFMPFQVVDPVTGMNVVAPSTRSHRRYATVLLVMDIVRSCHLIPSWGRYMNCRTVSSSALDTHNKFFVNPYL</sequence>
<dbReference type="Proteomes" id="UP000292082">
    <property type="component" value="Unassembled WGS sequence"/>
</dbReference>
<organism evidence="1 2">
    <name type="scientific">Dichomitus squalens</name>
    <dbReference type="NCBI Taxonomy" id="114155"/>
    <lineage>
        <taxon>Eukaryota</taxon>
        <taxon>Fungi</taxon>
        <taxon>Dikarya</taxon>
        <taxon>Basidiomycota</taxon>
        <taxon>Agaricomycotina</taxon>
        <taxon>Agaricomycetes</taxon>
        <taxon>Polyporales</taxon>
        <taxon>Polyporaceae</taxon>
        <taxon>Dichomitus</taxon>
    </lineage>
</organism>
<proteinExistence type="predicted"/>
<evidence type="ECO:0000313" key="1">
    <source>
        <dbReference type="EMBL" id="TBU58247.1"/>
    </source>
</evidence>